<name>A0A0F9CNZ0_9ZZZZ</name>
<organism evidence="1">
    <name type="scientific">marine sediment metagenome</name>
    <dbReference type="NCBI Taxonomy" id="412755"/>
    <lineage>
        <taxon>unclassified sequences</taxon>
        <taxon>metagenomes</taxon>
        <taxon>ecological metagenomes</taxon>
    </lineage>
</organism>
<comment type="caution">
    <text evidence="1">The sequence shown here is derived from an EMBL/GenBank/DDBJ whole genome shotgun (WGS) entry which is preliminary data.</text>
</comment>
<proteinExistence type="predicted"/>
<gene>
    <name evidence="1" type="ORF">LCGC14_2299050</name>
</gene>
<accession>A0A0F9CNZ0</accession>
<protein>
    <submittedName>
        <fullName evidence="1">Uncharacterized protein</fullName>
    </submittedName>
</protein>
<dbReference type="AlphaFoldDB" id="A0A0F9CNZ0"/>
<reference evidence="1" key="1">
    <citation type="journal article" date="2015" name="Nature">
        <title>Complex archaea that bridge the gap between prokaryotes and eukaryotes.</title>
        <authorList>
            <person name="Spang A."/>
            <person name="Saw J.H."/>
            <person name="Jorgensen S.L."/>
            <person name="Zaremba-Niedzwiedzka K."/>
            <person name="Martijn J."/>
            <person name="Lind A.E."/>
            <person name="van Eijk R."/>
            <person name="Schleper C."/>
            <person name="Guy L."/>
            <person name="Ettema T.J."/>
        </authorList>
    </citation>
    <scope>NUCLEOTIDE SEQUENCE</scope>
</reference>
<evidence type="ECO:0000313" key="1">
    <source>
        <dbReference type="EMBL" id="KKL51083.1"/>
    </source>
</evidence>
<dbReference type="EMBL" id="LAZR01032367">
    <property type="protein sequence ID" value="KKL51083.1"/>
    <property type="molecule type" value="Genomic_DNA"/>
</dbReference>
<sequence>MKLFLLMILLFPSLAHPQSELNPNKEKELGHCHGPIENCPSSFGGPELKVGQEVEIFYDKNSGCRGKVTSIGDKRIGINEWTWISSESGHNCSARISRGRITGYRILKPTPRPEFKLPDYLPACSEKHIELCIEGSYEERHRSWLRRSTKIIADELRYLRKEIEALKK</sequence>